<evidence type="ECO:0000313" key="2">
    <source>
        <dbReference type="EMBL" id="GGQ99726.1"/>
    </source>
</evidence>
<dbReference type="RefSeq" id="WP_308425780.1">
    <property type="nucleotide sequence ID" value="NZ_BMQL01000004.1"/>
</dbReference>
<gene>
    <name evidence="2" type="ORF">GCM10008957_10450</name>
</gene>
<evidence type="ECO:0000259" key="1">
    <source>
        <dbReference type="Pfam" id="PF12229"/>
    </source>
</evidence>
<dbReference type="Pfam" id="PF12229">
    <property type="entry name" value="PG_binding_4"/>
    <property type="match status" value="1"/>
</dbReference>
<dbReference type="Pfam" id="PF04294">
    <property type="entry name" value="VanW"/>
    <property type="match status" value="1"/>
</dbReference>
<dbReference type="EMBL" id="BMQL01000004">
    <property type="protein sequence ID" value="GGQ99726.1"/>
    <property type="molecule type" value="Genomic_DNA"/>
</dbReference>
<dbReference type="InterPro" id="IPR052913">
    <property type="entry name" value="Glycopeptide_resist_protein"/>
</dbReference>
<reference evidence="2" key="1">
    <citation type="journal article" date="2014" name="Int. J. Syst. Evol. Microbiol.">
        <title>Complete genome sequence of Corynebacterium casei LMG S-19264T (=DSM 44701T), isolated from a smear-ripened cheese.</title>
        <authorList>
            <consortium name="US DOE Joint Genome Institute (JGI-PGF)"/>
            <person name="Walter F."/>
            <person name="Albersmeier A."/>
            <person name="Kalinowski J."/>
            <person name="Ruckert C."/>
        </authorList>
    </citation>
    <scope>NUCLEOTIDE SEQUENCE</scope>
    <source>
        <strain evidence="2">JCM 31311</strain>
    </source>
</reference>
<dbReference type="InterPro" id="IPR022029">
    <property type="entry name" value="YoaR-like_PG-bd"/>
</dbReference>
<organism evidence="2 3">
    <name type="scientific">Deinococcus ruber</name>
    <dbReference type="NCBI Taxonomy" id="1848197"/>
    <lineage>
        <taxon>Bacteria</taxon>
        <taxon>Thermotogati</taxon>
        <taxon>Deinococcota</taxon>
        <taxon>Deinococci</taxon>
        <taxon>Deinococcales</taxon>
        <taxon>Deinococcaceae</taxon>
        <taxon>Deinococcus</taxon>
    </lineage>
</organism>
<accession>A0A918BZ99</accession>
<reference evidence="2" key="2">
    <citation type="submission" date="2020-09" db="EMBL/GenBank/DDBJ databases">
        <authorList>
            <person name="Sun Q."/>
            <person name="Ohkuma M."/>
        </authorList>
    </citation>
    <scope>NUCLEOTIDE SEQUENCE</scope>
    <source>
        <strain evidence="2">JCM 31311</strain>
    </source>
</reference>
<keyword evidence="3" id="KW-1185">Reference proteome</keyword>
<evidence type="ECO:0000313" key="3">
    <source>
        <dbReference type="Proteomes" id="UP000603865"/>
    </source>
</evidence>
<dbReference type="Proteomes" id="UP000603865">
    <property type="component" value="Unassembled WGS sequence"/>
</dbReference>
<dbReference type="PANTHER" id="PTHR35788:SF1">
    <property type="entry name" value="EXPORTED PROTEIN"/>
    <property type="match status" value="1"/>
</dbReference>
<sequence length="583" mass="61288">MTPDPFIPSAPKKPPSSRPFALTLGVTGLGVALLVGSALALSMNSSSDTIAPGVQVGGTDLSGLNRADALSRLQAAAGAVPNVVVRAGASNWTVPASQLGWMIDTQAELDAAFEASSGRSVLQKVESMLGQSEKQSLPIVQKIDAAQAKAALKTLTATLNTAPQNASIYFDKTSLRYAVKPGAAGVQVDVDSAVQAWAQHPEQRTLTLAQSQADPLYSSAKLQALVDQGNILTRPLNVRLGDSGPVFTLTAPQVANLFWVRTNGIELDRAAIAVKVKQIAAAVDQPAENARYALKGSTFVKVAEKAGVVSDPAQISKLLTAAVTDPKTTTLVLTPKPSLPTLTLANLPEAAKLTLIATGKSTYYHSSAARRVNVSNAAGKINGAVVAPGDNFSFLDTLGGISPENGFVTGLIISAGRTVDGLGGGVCQVSTTTFRALYQAGLPVVERNQHAYRVGYYEPQVGFEAAVYDPGKDLKMKNDTGGPILIKTINDNAHSTLTVQVWGLPQTRKVSVSPATILSETAHPAPKYIPSAALPKGQMKQVDWAADGFNLYITRTIRDGQKVQTDKVTTEYKPWQAVYEVGE</sequence>
<dbReference type="InterPro" id="IPR007391">
    <property type="entry name" value="Vancomycin_resist_VanW"/>
</dbReference>
<dbReference type="PANTHER" id="PTHR35788">
    <property type="entry name" value="EXPORTED PROTEIN-RELATED"/>
    <property type="match status" value="1"/>
</dbReference>
<feature type="domain" description="YoaR-like putative peptidoglycan binding" evidence="1">
    <location>
        <begin position="92"/>
        <end position="195"/>
    </location>
</feature>
<proteinExistence type="predicted"/>
<dbReference type="AlphaFoldDB" id="A0A918BZ99"/>
<comment type="caution">
    <text evidence="2">The sequence shown here is derived from an EMBL/GenBank/DDBJ whole genome shotgun (WGS) entry which is preliminary data.</text>
</comment>
<protein>
    <recommendedName>
        <fullName evidence="1">YoaR-like putative peptidoglycan binding domain-containing protein</fullName>
    </recommendedName>
</protein>
<name>A0A918BZ99_9DEIO</name>